<dbReference type="EC" id="1.5.5.2" evidence="2 5"/>
<proteinExistence type="inferred from homology"/>
<name>A0A5C3L6Q9_COPMA</name>
<keyword evidence="5" id="KW-0274">FAD</keyword>
<evidence type="ECO:0000256" key="4">
    <source>
        <dbReference type="ARBA" id="ARBA00023062"/>
    </source>
</evidence>
<evidence type="ECO:0000256" key="3">
    <source>
        <dbReference type="ARBA" id="ARBA00023002"/>
    </source>
</evidence>
<dbReference type="Pfam" id="PF01619">
    <property type="entry name" value="Pro_dh"/>
    <property type="match status" value="2"/>
</dbReference>
<dbReference type="GO" id="GO:0010133">
    <property type="term" value="P:L-proline catabolic process to L-glutamate"/>
    <property type="evidence" value="ECO:0007669"/>
    <property type="project" value="TreeGrafter"/>
</dbReference>
<dbReference type="OrthoDB" id="5464at2759"/>
<evidence type="ECO:0000313" key="7">
    <source>
        <dbReference type="EMBL" id="TFK28355.1"/>
    </source>
</evidence>
<dbReference type="EMBL" id="ML210156">
    <property type="protein sequence ID" value="TFK28355.1"/>
    <property type="molecule type" value="Genomic_DNA"/>
</dbReference>
<keyword evidence="3 5" id="KW-0560">Oxidoreductase</keyword>
<dbReference type="GO" id="GO:0004657">
    <property type="term" value="F:proline dehydrogenase activity"/>
    <property type="evidence" value="ECO:0007669"/>
    <property type="project" value="UniProtKB-EC"/>
</dbReference>
<evidence type="ECO:0000313" key="8">
    <source>
        <dbReference type="Proteomes" id="UP000307440"/>
    </source>
</evidence>
<dbReference type="STRING" id="230819.A0A5C3L6Q9"/>
<reference evidence="7 8" key="1">
    <citation type="journal article" date="2019" name="Nat. Ecol. Evol.">
        <title>Megaphylogeny resolves global patterns of mushroom evolution.</title>
        <authorList>
            <person name="Varga T."/>
            <person name="Krizsan K."/>
            <person name="Foldi C."/>
            <person name="Dima B."/>
            <person name="Sanchez-Garcia M."/>
            <person name="Sanchez-Ramirez S."/>
            <person name="Szollosi G.J."/>
            <person name="Szarkandi J.G."/>
            <person name="Papp V."/>
            <person name="Albert L."/>
            <person name="Andreopoulos W."/>
            <person name="Angelini C."/>
            <person name="Antonin V."/>
            <person name="Barry K.W."/>
            <person name="Bougher N.L."/>
            <person name="Buchanan P."/>
            <person name="Buyck B."/>
            <person name="Bense V."/>
            <person name="Catcheside P."/>
            <person name="Chovatia M."/>
            <person name="Cooper J."/>
            <person name="Damon W."/>
            <person name="Desjardin D."/>
            <person name="Finy P."/>
            <person name="Geml J."/>
            <person name="Haridas S."/>
            <person name="Hughes K."/>
            <person name="Justo A."/>
            <person name="Karasinski D."/>
            <person name="Kautmanova I."/>
            <person name="Kiss B."/>
            <person name="Kocsube S."/>
            <person name="Kotiranta H."/>
            <person name="LaButti K.M."/>
            <person name="Lechner B.E."/>
            <person name="Liimatainen K."/>
            <person name="Lipzen A."/>
            <person name="Lukacs Z."/>
            <person name="Mihaltcheva S."/>
            <person name="Morgado L.N."/>
            <person name="Niskanen T."/>
            <person name="Noordeloos M.E."/>
            <person name="Ohm R.A."/>
            <person name="Ortiz-Santana B."/>
            <person name="Ovrebo C."/>
            <person name="Racz N."/>
            <person name="Riley R."/>
            <person name="Savchenko A."/>
            <person name="Shiryaev A."/>
            <person name="Soop K."/>
            <person name="Spirin V."/>
            <person name="Szebenyi C."/>
            <person name="Tomsovsky M."/>
            <person name="Tulloss R.E."/>
            <person name="Uehling J."/>
            <person name="Grigoriev I.V."/>
            <person name="Vagvolgyi C."/>
            <person name="Papp T."/>
            <person name="Martin F.M."/>
            <person name="Miettinen O."/>
            <person name="Hibbett D.S."/>
            <person name="Nagy L.G."/>
        </authorList>
    </citation>
    <scope>NUCLEOTIDE SEQUENCE [LARGE SCALE GENOMIC DNA]</scope>
    <source>
        <strain evidence="7 8">CBS 121175</strain>
    </source>
</reference>
<sequence>MFSRNLYRNFLWRHSRLTTPTRLAARRLALLGSLPAGYLILNNSDLLTTSPTTNEPSLKDLVRSYIVYSLCSIPPLVDHAPGLLDTLGRVPVLKALTYGLVKVTFFDQFVGGETAGETVPLLRALRAANKGALFAYSVEVDEKAALSSTGNSTSPGAASHGDPLHKRCVNEIISCIDVAADFEDSMRGAKVLTPYRNWQLSYLDQGDLASQEEAGRPTGRRTWVAIKVTALLPDAQALIRLSKCITDQREWMKVHGNGSSVSLNTGVERVPFPGSPFATDLDVVLSGSWSSGGSDNGNGGGVDRRFGLVHESLSRDDIRDLRRLYDDLVRICHRAQERGVRVIVDAEYSWYQPALDALTLALMREFNAVPHPAVSQQLGETKRLQPLVYATYQAYLRRTREHLAYSLRDAERNGYALGVKLVRGAYHPHELGAHAAARGGGADPAAKSVSISPDTLPPVWLEKGETDNTFNDCVKTLIGAVKDDVNLERESRKVGTKSRGMGVGVLFGTHNWDSCHLVLNELVRNGLAEVVGLSEDVGVVLQESEGLAGSAGKDDGRFGAKVRLEADVVERVAIGQLYGMCDDLTESLVRRTVSDAPLVIKYIPYGNLTEVLPYLSRRAIENKSVLGAGGAARERKRAFRGIVNRLTGLFSA</sequence>
<feature type="domain" description="Proline dehydrogenase" evidence="6">
    <location>
        <begin position="263"/>
        <end position="526"/>
    </location>
</feature>
<keyword evidence="5" id="KW-0285">Flavoprotein</keyword>
<dbReference type="AlphaFoldDB" id="A0A5C3L6Q9"/>
<accession>A0A5C3L6Q9</accession>
<dbReference type="InterPro" id="IPR029041">
    <property type="entry name" value="FAD-linked_oxidoreductase-like"/>
</dbReference>
<evidence type="ECO:0000256" key="5">
    <source>
        <dbReference type="RuleBase" id="RU364054"/>
    </source>
</evidence>
<organism evidence="7 8">
    <name type="scientific">Coprinopsis marcescibilis</name>
    <name type="common">Agaric fungus</name>
    <name type="synonym">Psathyrella marcescibilis</name>
    <dbReference type="NCBI Taxonomy" id="230819"/>
    <lineage>
        <taxon>Eukaryota</taxon>
        <taxon>Fungi</taxon>
        <taxon>Dikarya</taxon>
        <taxon>Basidiomycota</taxon>
        <taxon>Agaricomycotina</taxon>
        <taxon>Agaricomycetes</taxon>
        <taxon>Agaricomycetidae</taxon>
        <taxon>Agaricales</taxon>
        <taxon>Agaricineae</taxon>
        <taxon>Psathyrellaceae</taxon>
        <taxon>Coprinopsis</taxon>
    </lineage>
</organism>
<feature type="domain" description="Proline dehydrogenase" evidence="6">
    <location>
        <begin position="570"/>
        <end position="625"/>
    </location>
</feature>
<comment type="similarity">
    <text evidence="1 5">Belongs to the proline oxidase family.</text>
</comment>
<dbReference type="SUPFAM" id="SSF51730">
    <property type="entry name" value="FAD-linked oxidoreductase"/>
    <property type="match status" value="1"/>
</dbReference>
<dbReference type="Gene3D" id="3.20.20.220">
    <property type="match status" value="1"/>
</dbReference>
<dbReference type="PANTHER" id="PTHR13914:SF0">
    <property type="entry name" value="PROLINE DEHYDROGENASE 1, MITOCHONDRIAL"/>
    <property type="match status" value="1"/>
</dbReference>
<dbReference type="InterPro" id="IPR015659">
    <property type="entry name" value="Proline_oxidase"/>
</dbReference>
<comment type="cofactor">
    <cofactor evidence="5">
        <name>FAD</name>
        <dbReference type="ChEBI" id="CHEBI:57692"/>
    </cofactor>
</comment>
<evidence type="ECO:0000256" key="1">
    <source>
        <dbReference type="ARBA" id="ARBA00005869"/>
    </source>
</evidence>
<comment type="function">
    <text evidence="5">Converts proline to delta-1-pyrroline-5-carboxylate.</text>
</comment>
<evidence type="ECO:0000259" key="6">
    <source>
        <dbReference type="Pfam" id="PF01619"/>
    </source>
</evidence>
<protein>
    <recommendedName>
        <fullName evidence="2 5">Proline dehydrogenase</fullName>
        <ecNumber evidence="2 5">1.5.5.2</ecNumber>
    </recommendedName>
</protein>
<dbReference type="Proteomes" id="UP000307440">
    <property type="component" value="Unassembled WGS sequence"/>
</dbReference>
<dbReference type="GO" id="GO:0071949">
    <property type="term" value="F:FAD binding"/>
    <property type="evidence" value="ECO:0007669"/>
    <property type="project" value="TreeGrafter"/>
</dbReference>
<keyword evidence="4 5" id="KW-0642">Proline metabolism</keyword>
<dbReference type="GO" id="GO:0005739">
    <property type="term" value="C:mitochondrion"/>
    <property type="evidence" value="ECO:0007669"/>
    <property type="project" value="TreeGrafter"/>
</dbReference>
<comment type="catalytic activity">
    <reaction evidence="5">
        <text>L-proline + a quinone = (S)-1-pyrroline-5-carboxylate + a quinol + H(+)</text>
        <dbReference type="Rhea" id="RHEA:23784"/>
        <dbReference type="ChEBI" id="CHEBI:15378"/>
        <dbReference type="ChEBI" id="CHEBI:17388"/>
        <dbReference type="ChEBI" id="CHEBI:24646"/>
        <dbReference type="ChEBI" id="CHEBI:60039"/>
        <dbReference type="ChEBI" id="CHEBI:132124"/>
        <dbReference type="EC" id="1.5.5.2"/>
    </reaction>
</comment>
<dbReference type="InterPro" id="IPR002872">
    <property type="entry name" value="Proline_DH_dom"/>
</dbReference>
<gene>
    <name evidence="7" type="ORF">FA15DRAFT_665322</name>
</gene>
<dbReference type="PANTHER" id="PTHR13914">
    <property type="entry name" value="PROLINE OXIDASE"/>
    <property type="match status" value="1"/>
</dbReference>
<keyword evidence="8" id="KW-1185">Reference proteome</keyword>
<evidence type="ECO:0000256" key="2">
    <source>
        <dbReference type="ARBA" id="ARBA00012695"/>
    </source>
</evidence>